<name>A0A9W7F1F5_9STRA</name>
<keyword evidence="2" id="KW-1185">Reference proteome</keyword>
<comment type="caution">
    <text evidence="1">The sequence shown here is derived from an EMBL/GenBank/DDBJ whole genome shotgun (WGS) entry which is preliminary data.</text>
</comment>
<dbReference type="Pfam" id="PF08795">
    <property type="entry name" value="DUF1796"/>
    <property type="match status" value="1"/>
</dbReference>
<sequence>MAHISYIVPLGLRCTTAEAFKKRSLRLFALPFDWLFLSTEVILSCLQDNFSALLDQKLMRKIGVSGTHPKIFHSKYTPMVLNSDCTFVHHDPSQDTGYAYFARTVDRFNFIMSAREERKLFTLCCIDPLLWNEDGVRSIFSTLKTLTTNFIFIAVNLESRAGASSSSLLFHEKSADGGAELIMYNQLMLGTNTGQQFSNRTDQDYLTTLLMFPPRTDSSIRNPYKFRLKSIN</sequence>
<dbReference type="InterPro" id="IPR014903">
    <property type="entry name" value="DUF1796"/>
</dbReference>
<organism evidence="1 2">
    <name type="scientific">Triparma verrucosa</name>
    <dbReference type="NCBI Taxonomy" id="1606542"/>
    <lineage>
        <taxon>Eukaryota</taxon>
        <taxon>Sar</taxon>
        <taxon>Stramenopiles</taxon>
        <taxon>Ochrophyta</taxon>
        <taxon>Bolidophyceae</taxon>
        <taxon>Parmales</taxon>
        <taxon>Triparmaceae</taxon>
        <taxon>Triparma</taxon>
    </lineage>
</organism>
<proteinExistence type="predicted"/>
<reference evidence="2" key="1">
    <citation type="journal article" date="2023" name="Commun. Biol.">
        <title>Genome analysis of Parmales, the sister group of diatoms, reveals the evolutionary specialization of diatoms from phago-mixotrophs to photoautotrophs.</title>
        <authorList>
            <person name="Ban H."/>
            <person name="Sato S."/>
            <person name="Yoshikawa S."/>
            <person name="Yamada K."/>
            <person name="Nakamura Y."/>
            <person name="Ichinomiya M."/>
            <person name="Sato N."/>
            <person name="Blanc-Mathieu R."/>
            <person name="Endo H."/>
            <person name="Kuwata A."/>
            <person name="Ogata H."/>
        </authorList>
    </citation>
    <scope>NUCLEOTIDE SEQUENCE [LARGE SCALE GENOMIC DNA]</scope>
    <source>
        <strain evidence="2">NIES 3699</strain>
    </source>
</reference>
<protein>
    <submittedName>
        <fullName evidence="1">Uncharacterized protein</fullName>
    </submittedName>
</protein>
<gene>
    <name evidence="1" type="ORF">TrVE_jg1794</name>
</gene>
<evidence type="ECO:0000313" key="1">
    <source>
        <dbReference type="EMBL" id="GMH99588.1"/>
    </source>
</evidence>
<dbReference type="AlphaFoldDB" id="A0A9W7F1F5"/>
<accession>A0A9W7F1F5</accession>
<dbReference type="Proteomes" id="UP001165160">
    <property type="component" value="Unassembled WGS sequence"/>
</dbReference>
<dbReference type="EMBL" id="BRXX01000236">
    <property type="protein sequence ID" value="GMH99588.1"/>
    <property type="molecule type" value="Genomic_DNA"/>
</dbReference>
<evidence type="ECO:0000313" key="2">
    <source>
        <dbReference type="Proteomes" id="UP001165160"/>
    </source>
</evidence>